<dbReference type="Proteomes" id="UP000002640">
    <property type="component" value="Unassembled WGS sequence"/>
</dbReference>
<evidence type="ECO:0000313" key="3">
    <source>
        <dbReference type="Proteomes" id="UP000002640"/>
    </source>
</evidence>
<reference evidence="2 3" key="1">
    <citation type="journal article" date="2006" name="Science">
        <title>Phytophthora genome sequences uncover evolutionary origins and mechanisms of pathogenesis.</title>
        <authorList>
            <person name="Tyler B.M."/>
            <person name="Tripathy S."/>
            <person name="Zhang X."/>
            <person name="Dehal P."/>
            <person name="Jiang R.H."/>
            <person name="Aerts A."/>
            <person name="Arredondo F.D."/>
            <person name="Baxter L."/>
            <person name="Bensasson D."/>
            <person name="Beynon J.L."/>
            <person name="Chapman J."/>
            <person name="Damasceno C.M."/>
            <person name="Dorrance A.E."/>
            <person name="Dou D."/>
            <person name="Dickerman A.W."/>
            <person name="Dubchak I.L."/>
            <person name="Garbelotto M."/>
            <person name="Gijzen M."/>
            <person name="Gordon S.G."/>
            <person name="Govers F."/>
            <person name="Grunwald N.J."/>
            <person name="Huang W."/>
            <person name="Ivors K.L."/>
            <person name="Jones R.W."/>
            <person name="Kamoun S."/>
            <person name="Krampis K."/>
            <person name="Lamour K.H."/>
            <person name="Lee M.K."/>
            <person name="McDonald W.H."/>
            <person name="Medina M."/>
            <person name="Meijer H.J."/>
            <person name="Nordberg E.K."/>
            <person name="Maclean D.J."/>
            <person name="Ospina-Giraldo M.D."/>
            <person name="Morris P.F."/>
            <person name="Phuntumart V."/>
            <person name="Putnam N.H."/>
            <person name="Rash S."/>
            <person name="Rose J.K."/>
            <person name="Sakihama Y."/>
            <person name="Salamov A.A."/>
            <person name="Savidor A."/>
            <person name="Scheuring C.F."/>
            <person name="Smith B.M."/>
            <person name="Sobral B.W."/>
            <person name="Terry A."/>
            <person name="Torto-Alalibo T.A."/>
            <person name="Win J."/>
            <person name="Xu Z."/>
            <person name="Zhang H."/>
            <person name="Grigoriev I.V."/>
            <person name="Rokhsar D.S."/>
            <person name="Boore J.L."/>
        </authorList>
    </citation>
    <scope>NUCLEOTIDE SEQUENCE [LARGE SCALE GENOMIC DNA]</scope>
    <source>
        <strain evidence="2 3">P6497</strain>
    </source>
</reference>
<keyword evidence="3" id="KW-1185">Reference proteome</keyword>
<name>G4YRJ4_PHYSP</name>
<dbReference type="GeneID" id="20645158"/>
<accession>G4YRJ4</accession>
<dbReference type="AlphaFoldDB" id="G4YRJ4"/>
<dbReference type="EMBL" id="JH159152">
    <property type="protein sequence ID" value="EGZ23459.1"/>
    <property type="molecule type" value="Genomic_DNA"/>
</dbReference>
<dbReference type="KEGG" id="psoj:PHYSODRAFT_324671"/>
<dbReference type="RefSeq" id="XP_009518747.1">
    <property type="nucleotide sequence ID" value="XM_009520452.1"/>
</dbReference>
<protein>
    <submittedName>
        <fullName evidence="2">Uncharacterized protein</fullName>
    </submittedName>
</protein>
<organism evidence="2 3">
    <name type="scientific">Phytophthora sojae (strain P6497)</name>
    <name type="common">Soybean stem and root rot agent</name>
    <name type="synonym">Phytophthora megasperma f. sp. glycines</name>
    <dbReference type="NCBI Taxonomy" id="1094619"/>
    <lineage>
        <taxon>Eukaryota</taxon>
        <taxon>Sar</taxon>
        <taxon>Stramenopiles</taxon>
        <taxon>Oomycota</taxon>
        <taxon>Peronosporomycetes</taxon>
        <taxon>Peronosporales</taxon>
        <taxon>Peronosporaceae</taxon>
        <taxon>Phytophthora</taxon>
    </lineage>
</organism>
<sequence>MSTPENNIVPAASPGRRAGAREPAQDPGMSARVEQQLALAESSRPTSTQSTPRRSPQELVPRSTQSSPGRPTLREFPALPQPPLELALSPAAESTLGKRDHLALRGHHETTVPGNGAPVRLGLAPGAQVLGPEVPAPRGHALPKGSLPVIPRGVSGEAGAGSGQLVSFADDEARAYGVEQLRRWVALPGEVISPVDVVYDEAEDEYDMEAWVKAALETSRYLGLLNAGRLSEPWICWFDAGTMLMEAGFEFCNVVPIWSSIPELAAVSENQIRRGVEEVQARIAVECLEWNKLIRGVGFHIRQPLDPLPEVRPVSPADNQACDEEGDILMIDDTVGLLGLELTMKLRQLQSRLPAPIRAWYKQLPERDQKSRLSMLFRREYCRTEASPYGRYYELSPDSGETARSFLYRLNAAAKRADVDYEGSASDRELHIRRFIKKISDRRLKITLQGQRFLSIRELEKTLKRTHGVRFSRFPSQRRRQPERSYLSAGEDSDSGDEDAQAQESEDKPESAPRPGTPPPVSSRPTATVNIARIPEAPVPTPRAPTTEEIFRAVEQMGWRPPLPPAPPQSPRRDNNVFCEKCRAFGHSAQYCWQDAVRELARKGALQDLPDGVLK</sequence>
<feature type="compositionally biased region" description="Acidic residues" evidence="1">
    <location>
        <begin position="491"/>
        <end position="501"/>
    </location>
</feature>
<proteinExistence type="predicted"/>
<feature type="region of interest" description="Disordered" evidence="1">
    <location>
        <begin position="1"/>
        <end position="83"/>
    </location>
</feature>
<dbReference type="InParanoid" id="G4YRJ4"/>
<feature type="region of interest" description="Disordered" evidence="1">
    <location>
        <begin position="470"/>
        <end position="526"/>
    </location>
</feature>
<evidence type="ECO:0000313" key="2">
    <source>
        <dbReference type="EMBL" id="EGZ23459.1"/>
    </source>
</evidence>
<feature type="compositionally biased region" description="Basic residues" evidence="1">
    <location>
        <begin position="470"/>
        <end position="481"/>
    </location>
</feature>
<evidence type="ECO:0000256" key="1">
    <source>
        <dbReference type="SAM" id="MobiDB-lite"/>
    </source>
</evidence>
<gene>
    <name evidence="2" type="ORF">PHYSODRAFT_324671</name>
</gene>
<feature type="compositionally biased region" description="Low complexity" evidence="1">
    <location>
        <begin position="42"/>
        <end position="54"/>
    </location>
</feature>